<organism evidence="5 6">
    <name type="scientific">Metabacillus rhizolycopersici</name>
    <dbReference type="NCBI Taxonomy" id="2875709"/>
    <lineage>
        <taxon>Bacteria</taxon>
        <taxon>Bacillati</taxon>
        <taxon>Bacillota</taxon>
        <taxon>Bacilli</taxon>
        <taxon>Bacillales</taxon>
        <taxon>Bacillaceae</taxon>
        <taxon>Metabacillus</taxon>
    </lineage>
</organism>
<keyword evidence="2 3" id="KW-0238">DNA-binding</keyword>
<dbReference type="InterPro" id="IPR050624">
    <property type="entry name" value="HTH-type_Tx_Regulator"/>
</dbReference>
<accession>A0ABS7UQM5</accession>
<dbReference type="PRINTS" id="PR00455">
    <property type="entry name" value="HTHTETR"/>
</dbReference>
<protein>
    <submittedName>
        <fullName evidence="5">TetR/AcrR family transcriptional regulator</fullName>
    </submittedName>
</protein>
<dbReference type="InterPro" id="IPR009057">
    <property type="entry name" value="Homeodomain-like_sf"/>
</dbReference>
<feature type="domain" description="HTH tetR-type" evidence="4">
    <location>
        <begin position="10"/>
        <end position="70"/>
    </location>
</feature>
<dbReference type="Proteomes" id="UP001165287">
    <property type="component" value="Unassembled WGS sequence"/>
</dbReference>
<comment type="caution">
    <text evidence="5">The sequence shown here is derived from an EMBL/GenBank/DDBJ whole genome shotgun (WGS) entry which is preliminary data.</text>
</comment>
<dbReference type="Gene3D" id="1.10.357.10">
    <property type="entry name" value="Tetracycline Repressor, domain 2"/>
    <property type="match status" value="1"/>
</dbReference>
<keyword evidence="1" id="KW-0678">Repressor</keyword>
<dbReference type="PANTHER" id="PTHR43479:SF11">
    <property type="entry name" value="ACREF_ENVCD OPERON REPRESSOR-RELATED"/>
    <property type="match status" value="1"/>
</dbReference>
<evidence type="ECO:0000256" key="1">
    <source>
        <dbReference type="ARBA" id="ARBA00022491"/>
    </source>
</evidence>
<gene>
    <name evidence="5" type="ORF">K9V48_10180</name>
</gene>
<keyword evidence="6" id="KW-1185">Reference proteome</keyword>
<dbReference type="SUPFAM" id="SSF46689">
    <property type="entry name" value="Homeodomain-like"/>
    <property type="match status" value="1"/>
</dbReference>
<evidence type="ECO:0000313" key="6">
    <source>
        <dbReference type="Proteomes" id="UP001165287"/>
    </source>
</evidence>
<reference evidence="5" key="1">
    <citation type="submission" date="2024-05" db="EMBL/GenBank/DDBJ databases">
        <title>Metabacillus sp. nov., isolated from the rhizosphere soil of tomato plants.</title>
        <authorList>
            <person name="Ma R."/>
        </authorList>
    </citation>
    <scope>NUCLEOTIDE SEQUENCE</scope>
    <source>
        <strain evidence="5">DBTR6</strain>
    </source>
</reference>
<proteinExistence type="predicted"/>
<sequence length="180" mass="21114">MSPRRVVEHELSKDKILNVARILFSSQGIQQVSMRDIAKELGYSHGSIYYHFKNKTDLFSEILTKDFDLLNQTLDRVVCNEHSLKEILLGFIEFGLTYPYHYEIMFMNKDNSFLNHPASDESYKRFVQEVSKFHISLSQIYSLFLSIHGFISFNLRIPLSYDELKSSALEHVDFLLKNIH</sequence>
<dbReference type="InterPro" id="IPR001647">
    <property type="entry name" value="HTH_TetR"/>
</dbReference>
<evidence type="ECO:0000256" key="3">
    <source>
        <dbReference type="PROSITE-ProRule" id="PRU00335"/>
    </source>
</evidence>
<feature type="DNA-binding region" description="H-T-H motif" evidence="3">
    <location>
        <begin position="33"/>
        <end position="52"/>
    </location>
</feature>
<dbReference type="RefSeq" id="WP_224138872.1">
    <property type="nucleotide sequence ID" value="NZ_JAIQUM010000017.1"/>
</dbReference>
<dbReference type="PROSITE" id="PS50977">
    <property type="entry name" value="HTH_TETR_2"/>
    <property type="match status" value="1"/>
</dbReference>
<dbReference type="EMBL" id="JAIQUM010000017">
    <property type="protein sequence ID" value="MBZ5750608.1"/>
    <property type="molecule type" value="Genomic_DNA"/>
</dbReference>
<name>A0ABS7UQM5_9BACI</name>
<dbReference type="Pfam" id="PF00440">
    <property type="entry name" value="TetR_N"/>
    <property type="match status" value="1"/>
</dbReference>
<evidence type="ECO:0000259" key="4">
    <source>
        <dbReference type="PROSITE" id="PS50977"/>
    </source>
</evidence>
<dbReference type="PANTHER" id="PTHR43479">
    <property type="entry name" value="ACREF/ENVCD OPERON REPRESSOR-RELATED"/>
    <property type="match status" value="1"/>
</dbReference>
<evidence type="ECO:0000256" key="2">
    <source>
        <dbReference type="ARBA" id="ARBA00023125"/>
    </source>
</evidence>
<evidence type="ECO:0000313" key="5">
    <source>
        <dbReference type="EMBL" id="MBZ5750608.1"/>
    </source>
</evidence>